<dbReference type="KEGG" id="clk:CGC53_06525"/>
<name>A0A250FDF9_9FLAO</name>
<evidence type="ECO:0000313" key="2">
    <source>
        <dbReference type="Proteomes" id="UP000217276"/>
    </source>
</evidence>
<dbReference type="RefSeq" id="WP_095914088.1">
    <property type="nucleotide sequence ID" value="NZ_CP022384.1"/>
</dbReference>
<dbReference type="EMBL" id="CP022384">
    <property type="protein sequence ID" value="ATA82026.1"/>
    <property type="molecule type" value="Genomic_DNA"/>
</dbReference>
<protein>
    <submittedName>
        <fullName evidence="1">Uncharacterized protein</fullName>
    </submittedName>
</protein>
<dbReference type="AlphaFoldDB" id="A0A250FDF9"/>
<dbReference type="Proteomes" id="UP000217276">
    <property type="component" value="Chromosome"/>
</dbReference>
<organism evidence="1 2">
    <name type="scientific">Capnocytophaga leadbetteri</name>
    <dbReference type="NCBI Taxonomy" id="327575"/>
    <lineage>
        <taxon>Bacteria</taxon>
        <taxon>Pseudomonadati</taxon>
        <taxon>Bacteroidota</taxon>
        <taxon>Flavobacteriia</taxon>
        <taxon>Flavobacteriales</taxon>
        <taxon>Flavobacteriaceae</taxon>
        <taxon>Capnocytophaga</taxon>
    </lineage>
</organism>
<keyword evidence="2" id="KW-1185">Reference proteome</keyword>
<proteinExistence type="predicted"/>
<gene>
    <name evidence="1" type="ORF">CGC53_06525</name>
</gene>
<evidence type="ECO:0000313" key="1">
    <source>
        <dbReference type="EMBL" id="ATA82026.1"/>
    </source>
</evidence>
<accession>A0A250FDF9</accession>
<sequence length="221" mass="25249">MTEAVAKHIKKLHQLEKKGNLEVEHLLKILKTPNKEYITPLREMVAQYHWQPLNDELIIPFASWVEALCIYLEEGAQGLVKATHKTKDFFSIVFGVLEELPTEEALPAFLEIAQTFSTKITDEQEDFVKKYAYSLCNISHQLKGEKASQDLHEAFVPVLKKIIGFAQIKKNEVLMCSATVCFQAFGDKSDILYLKALSFTEAYYKNTGKTIAKRIEKKYGD</sequence>
<reference evidence="2" key="1">
    <citation type="submission" date="2017-06" db="EMBL/GenBank/DDBJ databases">
        <title>Capnocytophaga spp. assemblies.</title>
        <authorList>
            <person name="Gulvik C.A."/>
        </authorList>
    </citation>
    <scope>NUCLEOTIDE SEQUENCE [LARGE SCALE GENOMIC DNA]</scope>
    <source>
        <strain evidence="2">H6253</strain>
    </source>
</reference>